<feature type="compositionally biased region" description="Basic residues" evidence="1">
    <location>
        <begin position="101"/>
        <end position="110"/>
    </location>
</feature>
<keyword evidence="3" id="KW-1185">Reference proteome</keyword>
<accession>A0A9R1VSC1</accession>
<evidence type="ECO:0000256" key="1">
    <source>
        <dbReference type="SAM" id="MobiDB-lite"/>
    </source>
</evidence>
<dbReference type="Proteomes" id="UP000235145">
    <property type="component" value="Unassembled WGS sequence"/>
</dbReference>
<dbReference type="EMBL" id="NBSK02000004">
    <property type="protein sequence ID" value="KAJ0210057.1"/>
    <property type="molecule type" value="Genomic_DNA"/>
</dbReference>
<organism evidence="2 3">
    <name type="scientific">Lactuca sativa</name>
    <name type="common">Garden lettuce</name>
    <dbReference type="NCBI Taxonomy" id="4236"/>
    <lineage>
        <taxon>Eukaryota</taxon>
        <taxon>Viridiplantae</taxon>
        <taxon>Streptophyta</taxon>
        <taxon>Embryophyta</taxon>
        <taxon>Tracheophyta</taxon>
        <taxon>Spermatophyta</taxon>
        <taxon>Magnoliopsida</taxon>
        <taxon>eudicotyledons</taxon>
        <taxon>Gunneridae</taxon>
        <taxon>Pentapetalae</taxon>
        <taxon>asterids</taxon>
        <taxon>campanulids</taxon>
        <taxon>Asterales</taxon>
        <taxon>Asteraceae</taxon>
        <taxon>Cichorioideae</taxon>
        <taxon>Cichorieae</taxon>
        <taxon>Lactucinae</taxon>
        <taxon>Lactuca</taxon>
    </lineage>
</organism>
<feature type="region of interest" description="Disordered" evidence="1">
    <location>
        <begin position="87"/>
        <end position="123"/>
    </location>
</feature>
<name>A0A9R1VSC1_LACSA</name>
<sequence length="123" mass="14237">MDDDVTKVGRAFLVHFTNATLDVPRHEEGLIAGAFTWGTPTRSFIAKLMGKKPQTRVELKERVERYLRQEEGEAAKQAYLNAMTTKHYRPTYTERPGGSRHLGRGKRSLGRFRPFSRDDRRCR</sequence>
<reference evidence="2 3" key="1">
    <citation type="journal article" date="2017" name="Nat. Commun.">
        <title>Genome assembly with in vitro proximity ligation data and whole-genome triplication in lettuce.</title>
        <authorList>
            <person name="Reyes-Chin-Wo S."/>
            <person name="Wang Z."/>
            <person name="Yang X."/>
            <person name="Kozik A."/>
            <person name="Arikit S."/>
            <person name="Song C."/>
            <person name="Xia L."/>
            <person name="Froenicke L."/>
            <person name="Lavelle D.O."/>
            <person name="Truco M.J."/>
            <person name="Xia R."/>
            <person name="Zhu S."/>
            <person name="Xu C."/>
            <person name="Xu H."/>
            <person name="Xu X."/>
            <person name="Cox K."/>
            <person name="Korf I."/>
            <person name="Meyers B.C."/>
            <person name="Michelmore R.W."/>
        </authorList>
    </citation>
    <scope>NUCLEOTIDE SEQUENCE [LARGE SCALE GENOMIC DNA]</scope>
    <source>
        <strain evidence="3">cv. Salinas</strain>
        <tissue evidence="2">Seedlings</tissue>
    </source>
</reference>
<gene>
    <name evidence="2" type="ORF">LSAT_V11C400196130</name>
</gene>
<evidence type="ECO:0000313" key="3">
    <source>
        <dbReference type="Proteomes" id="UP000235145"/>
    </source>
</evidence>
<comment type="caution">
    <text evidence="2">The sequence shown here is derived from an EMBL/GenBank/DDBJ whole genome shotgun (WGS) entry which is preliminary data.</text>
</comment>
<dbReference type="AlphaFoldDB" id="A0A9R1VSC1"/>
<protein>
    <submittedName>
        <fullName evidence="2">Uncharacterized protein</fullName>
    </submittedName>
</protein>
<evidence type="ECO:0000313" key="2">
    <source>
        <dbReference type="EMBL" id="KAJ0210057.1"/>
    </source>
</evidence>
<proteinExistence type="predicted"/>